<dbReference type="SMART" id="SM00325">
    <property type="entry name" value="RhoGEF"/>
    <property type="match status" value="1"/>
</dbReference>
<dbReference type="PANTHER" id="PTHR12673">
    <property type="entry name" value="FACIOGENITAL DYSPLASIA PROTEIN"/>
    <property type="match status" value="1"/>
</dbReference>
<dbReference type="Pfam" id="PF00621">
    <property type="entry name" value="RhoGEF"/>
    <property type="match status" value="1"/>
</dbReference>
<gene>
    <name evidence="3" type="ORF">PEVE_00019855</name>
</gene>
<dbReference type="EMBL" id="CALNXI010002676">
    <property type="protein sequence ID" value="CAH3189900.1"/>
    <property type="molecule type" value="Genomic_DNA"/>
</dbReference>
<evidence type="ECO:0000313" key="4">
    <source>
        <dbReference type="Proteomes" id="UP001159427"/>
    </source>
</evidence>
<dbReference type="PANTHER" id="PTHR12673:SF159">
    <property type="entry name" value="LD03170P"/>
    <property type="match status" value="1"/>
</dbReference>
<dbReference type="Gene3D" id="1.20.900.10">
    <property type="entry name" value="Dbl homology (DH) domain"/>
    <property type="match status" value="1"/>
</dbReference>
<comment type="caution">
    <text evidence="3">The sequence shown here is derived from an EMBL/GenBank/DDBJ whole genome shotgun (WGS) entry which is preliminary data.</text>
</comment>
<evidence type="ECO:0000313" key="3">
    <source>
        <dbReference type="EMBL" id="CAH3189900.1"/>
    </source>
</evidence>
<reference evidence="3 4" key="1">
    <citation type="submission" date="2022-05" db="EMBL/GenBank/DDBJ databases">
        <authorList>
            <consortium name="Genoscope - CEA"/>
            <person name="William W."/>
        </authorList>
    </citation>
    <scope>NUCLEOTIDE SEQUENCE [LARGE SCALE GENOMIC DNA]</scope>
</reference>
<proteinExistence type="predicted"/>
<dbReference type="InterPro" id="IPR051092">
    <property type="entry name" value="FYVE_RhoGEF_PH"/>
</dbReference>
<organism evidence="3 4">
    <name type="scientific">Porites evermanni</name>
    <dbReference type="NCBI Taxonomy" id="104178"/>
    <lineage>
        <taxon>Eukaryota</taxon>
        <taxon>Metazoa</taxon>
        <taxon>Cnidaria</taxon>
        <taxon>Anthozoa</taxon>
        <taxon>Hexacorallia</taxon>
        <taxon>Scleractinia</taxon>
        <taxon>Fungiina</taxon>
        <taxon>Poritidae</taxon>
        <taxon>Porites</taxon>
    </lineage>
</organism>
<dbReference type="InterPro" id="IPR035899">
    <property type="entry name" value="DBL_dom_sf"/>
</dbReference>
<dbReference type="PROSITE" id="PS50898">
    <property type="entry name" value="RBD"/>
    <property type="match status" value="1"/>
</dbReference>
<evidence type="ECO:0000259" key="2">
    <source>
        <dbReference type="PROSITE" id="PS50898"/>
    </source>
</evidence>
<feature type="domain" description="RBD" evidence="2">
    <location>
        <begin position="52"/>
        <end position="120"/>
    </location>
</feature>
<protein>
    <recommendedName>
        <fullName evidence="5">DH domain-containing protein</fullName>
    </recommendedName>
</protein>
<sequence>MAATSASTKTRQRKLSFTSTIPLLNRTRSMTDQTLLGVLNILRMDEGQGQSFMVKAILPDGKPRLLSAERNMTVRELVAGICQEYNLTNYQVRTLPEKTLLNLEANATTVENAEIAIEDVDKRLSNFQLDNLHTIKDDRLRCVKELVYAEEVYNECLKSLFDLYAEPLRSKISRAEHHTLFANLKPICSLNASLYSKIDEAASNWNSASTGIGAIYAEFPLFWESYNDYFLAYKFARALMRQKRDHDSEFMSFVHSQRGSHRPQLDALLLKPVQHVVECERILSNLLERTSETHRDYNELSKMVAKFKQIVKERQEDVVEAENEVCTIVIYFSRLSDLKAVRIILEQSLID</sequence>
<dbReference type="PROSITE" id="PS50010">
    <property type="entry name" value="DH_2"/>
    <property type="match status" value="1"/>
</dbReference>
<name>A0ABN8SI74_9CNID</name>
<feature type="domain" description="DH" evidence="1">
    <location>
        <begin position="138"/>
        <end position="317"/>
    </location>
</feature>
<keyword evidence="4" id="KW-1185">Reference proteome</keyword>
<dbReference type="Pfam" id="PF02196">
    <property type="entry name" value="RBD"/>
    <property type="match status" value="1"/>
</dbReference>
<dbReference type="Proteomes" id="UP001159427">
    <property type="component" value="Unassembled WGS sequence"/>
</dbReference>
<dbReference type="InterPro" id="IPR003116">
    <property type="entry name" value="RBD_dom"/>
</dbReference>
<evidence type="ECO:0000259" key="1">
    <source>
        <dbReference type="PROSITE" id="PS50010"/>
    </source>
</evidence>
<accession>A0ABN8SI74</accession>
<dbReference type="InterPro" id="IPR000219">
    <property type="entry name" value="DH_dom"/>
</dbReference>
<dbReference type="SUPFAM" id="SSF48065">
    <property type="entry name" value="DBL homology domain (DH-domain)"/>
    <property type="match status" value="1"/>
</dbReference>
<evidence type="ECO:0008006" key="5">
    <source>
        <dbReference type="Google" id="ProtNLM"/>
    </source>
</evidence>